<evidence type="ECO:0000313" key="2">
    <source>
        <dbReference type="Proteomes" id="UP000239549"/>
    </source>
</evidence>
<protein>
    <submittedName>
        <fullName evidence="1">Uncharacterized protein</fullName>
    </submittedName>
</protein>
<dbReference type="Proteomes" id="UP000239549">
    <property type="component" value="Unassembled WGS sequence"/>
</dbReference>
<accession>A0A2L2XG78</accession>
<sequence>MAPWKINQPINDGKLEHISTNNSIMFDFYCHVIFYIACKKSSY</sequence>
<comment type="caution">
    <text evidence="1">The sequence shown here is derived from an EMBL/GenBank/DDBJ whole genome shotgun (WGS) entry which is preliminary data.</text>
</comment>
<reference evidence="2" key="1">
    <citation type="submission" date="2018-02" db="EMBL/GenBank/DDBJ databases">
        <title>Genome sequence of Desulfocucumis palustris strain NAW-5.</title>
        <authorList>
            <person name="Watanabe M."/>
            <person name="Kojima H."/>
            <person name="Fukui M."/>
        </authorList>
    </citation>
    <scope>NUCLEOTIDE SEQUENCE [LARGE SCALE GENOMIC DNA]</scope>
    <source>
        <strain evidence="2">NAW-5</strain>
    </source>
</reference>
<proteinExistence type="predicted"/>
<evidence type="ECO:0000313" key="1">
    <source>
        <dbReference type="EMBL" id="GBF35359.1"/>
    </source>
</evidence>
<keyword evidence="2" id="KW-1185">Reference proteome</keyword>
<gene>
    <name evidence="1" type="ORF">DCCM_4482</name>
</gene>
<organism evidence="1 2">
    <name type="scientific">Desulfocucumis palustris</name>
    <dbReference type="NCBI Taxonomy" id="1898651"/>
    <lineage>
        <taxon>Bacteria</taxon>
        <taxon>Bacillati</taxon>
        <taxon>Bacillota</taxon>
        <taxon>Clostridia</taxon>
        <taxon>Eubacteriales</taxon>
        <taxon>Desulfocucumaceae</taxon>
        <taxon>Desulfocucumis</taxon>
    </lineage>
</organism>
<dbReference type="AlphaFoldDB" id="A0A2L2XG78"/>
<dbReference type="EMBL" id="BFAV01000159">
    <property type="protein sequence ID" value="GBF35359.1"/>
    <property type="molecule type" value="Genomic_DNA"/>
</dbReference>
<name>A0A2L2XG78_9FIRM</name>